<accession>A0A3B0UZF8</accession>
<dbReference type="InterPro" id="IPR032466">
    <property type="entry name" value="Metal_Hydrolase"/>
</dbReference>
<dbReference type="EMBL" id="UOEU01000458">
    <property type="protein sequence ID" value="VAW33533.1"/>
    <property type="molecule type" value="Genomic_DNA"/>
</dbReference>
<organism evidence="1">
    <name type="scientific">hydrothermal vent metagenome</name>
    <dbReference type="NCBI Taxonomy" id="652676"/>
    <lineage>
        <taxon>unclassified sequences</taxon>
        <taxon>metagenomes</taxon>
        <taxon>ecological metagenomes</taxon>
    </lineage>
</organism>
<dbReference type="Gene3D" id="3.20.20.140">
    <property type="entry name" value="Metal-dependent hydrolases"/>
    <property type="match status" value="1"/>
</dbReference>
<gene>
    <name evidence="1" type="ORF">MNBD_CHLOROFLEXI01-2986</name>
</gene>
<protein>
    <recommendedName>
        <fullName evidence="2">Adenosine deaminase</fullName>
    </recommendedName>
</protein>
<evidence type="ECO:0000313" key="1">
    <source>
        <dbReference type="EMBL" id="VAW33533.1"/>
    </source>
</evidence>
<dbReference type="AlphaFoldDB" id="A0A3B0UZF8"/>
<evidence type="ECO:0008006" key="2">
    <source>
        <dbReference type="Google" id="ProtNLM"/>
    </source>
</evidence>
<sequence>MEENLLTGCDLHVHLAGSFYAEDVLSIGAPIFREVDWHARDFLNGYNSCFATELDPIQLFADALANPQTGLSKFKAAIIFGSEDSGDFERFVWKYRLFSHLWWYGWGKDRETAVSMINQAVEHHKQQGLDHVEYRSGFWGEGADLQEKMQICCEALTAEYDEQLTARYIVSLPRTDPLPNYQAARQLLQEQPQLAKTLVGVDFGGFEEGLPPKTLRPFFQQFHKDNQANP</sequence>
<dbReference type="SUPFAM" id="SSF51556">
    <property type="entry name" value="Metallo-dependent hydrolases"/>
    <property type="match status" value="1"/>
</dbReference>
<name>A0A3B0UZF8_9ZZZZ</name>
<feature type="non-terminal residue" evidence="1">
    <location>
        <position position="230"/>
    </location>
</feature>
<proteinExistence type="predicted"/>
<reference evidence="1" key="1">
    <citation type="submission" date="2018-06" db="EMBL/GenBank/DDBJ databases">
        <authorList>
            <person name="Zhirakovskaya E."/>
        </authorList>
    </citation>
    <scope>NUCLEOTIDE SEQUENCE</scope>
</reference>